<dbReference type="Proteomes" id="UP000290540">
    <property type="component" value="Unassembled WGS sequence"/>
</dbReference>
<dbReference type="PANTHER" id="PTHR19303">
    <property type="entry name" value="TRANSPOSON"/>
    <property type="match status" value="1"/>
</dbReference>
<dbReference type="AlphaFoldDB" id="A0A4Q2UTI0"/>
<dbReference type="PROSITE" id="PS51253">
    <property type="entry name" value="HTH_CENPB"/>
    <property type="match status" value="1"/>
</dbReference>
<keyword evidence="3" id="KW-0539">Nucleus</keyword>
<organism evidence="6 7">
    <name type="scientific">Fusarium oxysporum f. sp. narcissi</name>
    <dbReference type="NCBI Taxonomy" id="451672"/>
    <lineage>
        <taxon>Eukaryota</taxon>
        <taxon>Fungi</taxon>
        <taxon>Dikarya</taxon>
        <taxon>Ascomycota</taxon>
        <taxon>Pezizomycotina</taxon>
        <taxon>Sordariomycetes</taxon>
        <taxon>Hypocreomycetidae</taxon>
        <taxon>Hypocreales</taxon>
        <taxon>Nectriaceae</taxon>
        <taxon>Fusarium</taxon>
        <taxon>Fusarium oxysporum species complex</taxon>
    </lineage>
</organism>
<evidence type="ECO:0000256" key="4">
    <source>
        <dbReference type="SAM" id="MobiDB-lite"/>
    </source>
</evidence>
<dbReference type="GO" id="GO:0003677">
    <property type="term" value="F:DNA binding"/>
    <property type="evidence" value="ECO:0007669"/>
    <property type="project" value="UniProtKB-KW"/>
</dbReference>
<gene>
    <name evidence="6" type="ORF">BFJ63_vAg19625</name>
</gene>
<evidence type="ECO:0000256" key="2">
    <source>
        <dbReference type="ARBA" id="ARBA00023125"/>
    </source>
</evidence>
<evidence type="ECO:0000256" key="3">
    <source>
        <dbReference type="ARBA" id="ARBA00023242"/>
    </source>
</evidence>
<evidence type="ECO:0000259" key="5">
    <source>
        <dbReference type="PROSITE" id="PS51253"/>
    </source>
</evidence>
<protein>
    <recommendedName>
        <fullName evidence="5">HTH CENPB-type domain-containing protein</fullName>
    </recommendedName>
</protein>
<reference evidence="6 7" key="1">
    <citation type="submission" date="2016-12" db="EMBL/GenBank/DDBJ databases">
        <title>Draft genome sequence of Fusarium oxysporum causing rot on Narcissus.</title>
        <authorList>
            <person name="Armitage A.D."/>
            <person name="Taylor A."/>
            <person name="Clarkson J.P."/>
            <person name="Harrison R.J."/>
            <person name="Jackson A.C."/>
        </authorList>
    </citation>
    <scope>NUCLEOTIDE SEQUENCE [LARGE SCALE GENOMIC DNA]</scope>
    <source>
        <strain evidence="6 7">N139</strain>
    </source>
</reference>
<dbReference type="Gene3D" id="1.10.10.60">
    <property type="entry name" value="Homeodomain-like"/>
    <property type="match status" value="1"/>
</dbReference>
<dbReference type="Pfam" id="PF03184">
    <property type="entry name" value="DDE_1"/>
    <property type="match status" value="1"/>
</dbReference>
<evidence type="ECO:0000313" key="6">
    <source>
        <dbReference type="EMBL" id="RYC77501.1"/>
    </source>
</evidence>
<comment type="caution">
    <text evidence="6">The sequence shown here is derived from an EMBL/GenBank/DDBJ whole genome shotgun (WGS) entry which is preliminary data.</text>
</comment>
<dbReference type="SUPFAM" id="SSF46689">
    <property type="entry name" value="Homeodomain-like"/>
    <property type="match status" value="1"/>
</dbReference>
<dbReference type="Pfam" id="PF05225">
    <property type="entry name" value="HTH_psq"/>
    <property type="match status" value="1"/>
</dbReference>
<comment type="subcellular location">
    <subcellularLocation>
        <location evidence="1">Nucleus</location>
    </subcellularLocation>
</comment>
<dbReference type="InterPro" id="IPR007889">
    <property type="entry name" value="HTH_Psq"/>
</dbReference>
<name>A0A4Q2UTI0_FUSOX</name>
<dbReference type="PANTHER" id="PTHR19303:SF74">
    <property type="entry name" value="POGO TRANSPOSABLE ELEMENT WITH KRAB DOMAIN"/>
    <property type="match status" value="1"/>
</dbReference>
<evidence type="ECO:0000313" key="7">
    <source>
        <dbReference type="Proteomes" id="UP000290540"/>
    </source>
</evidence>
<proteinExistence type="predicted"/>
<sequence length="290" mass="32742">MPQSSYTEDDVIQAILDVTENGLSQNQAAQKNGVPPTTLSDRLRGVPSKSEVTQPSQLLSKSEESRLVIWILRQEALGYAPSHSQVRATVAALLRQQGRERPIGVHWLARFIKRHDDIKAKVGKRQEAARFNSFTPMAVNWYFDIRESEYGWIKPENTVNVDEGGIMAGFGLDSLVIGSSDPRRKAFLKGSQSRTWTTFIEAVTADGRLLKPGIIFKGKELQQQWFIDELRGIVDWYYITSDNGWTDNHIAVEWLKEVYLPQTQPADESDARLIILDGHGSHVSVSIYLF</sequence>
<feature type="region of interest" description="Disordered" evidence="4">
    <location>
        <begin position="23"/>
        <end position="58"/>
    </location>
</feature>
<dbReference type="InterPro" id="IPR004875">
    <property type="entry name" value="DDE_SF_endonuclease_dom"/>
</dbReference>
<dbReference type="InterPro" id="IPR050863">
    <property type="entry name" value="CenT-Element_Derived"/>
</dbReference>
<dbReference type="EMBL" id="MQTW01002176">
    <property type="protein sequence ID" value="RYC77501.1"/>
    <property type="molecule type" value="Genomic_DNA"/>
</dbReference>
<dbReference type="GO" id="GO:0005634">
    <property type="term" value="C:nucleus"/>
    <property type="evidence" value="ECO:0007669"/>
    <property type="project" value="UniProtKB-SubCell"/>
</dbReference>
<dbReference type="Pfam" id="PF03221">
    <property type="entry name" value="HTH_Tnp_Tc5"/>
    <property type="match status" value="1"/>
</dbReference>
<evidence type="ECO:0000256" key="1">
    <source>
        <dbReference type="ARBA" id="ARBA00004123"/>
    </source>
</evidence>
<dbReference type="SMART" id="SM00674">
    <property type="entry name" value="CENPB"/>
    <property type="match status" value="1"/>
</dbReference>
<dbReference type="InterPro" id="IPR006600">
    <property type="entry name" value="HTH_CenpB_DNA-bd_dom"/>
</dbReference>
<dbReference type="InterPro" id="IPR009057">
    <property type="entry name" value="Homeodomain-like_sf"/>
</dbReference>
<accession>A0A4Q2UTI0</accession>
<keyword evidence="2" id="KW-0238">DNA-binding</keyword>
<feature type="compositionally biased region" description="Polar residues" evidence="4">
    <location>
        <begin position="23"/>
        <end position="40"/>
    </location>
</feature>
<feature type="domain" description="HTH CENPB-type" evidence="5">
    <location>
        <begin position="51"/>
        <end position="121"/>
    </location>
</feature>